<keyword evidence="4" id="KW-1185">Reference proteome</keyword>
<dbReference type="PROSITE" id="PS50994">
    <property type="entry name" value="INTEGRASE"/>
    <property type="match status" value="1"/>
</dbReference>
<dbReference type="InterPro" id="IPR001584">
    <property type="entry name" value="Integrase_cat-core"/>
</dbReference>
<dbReference type="Proteomes" id="UP001172457">
    <property type="component" value="Chromosome 1"/>
</dbReference>
<feature type="region of interest" description="Disordered" evidence="1">
    <location>
        <begin position="338"/>
        <end position="361"/>
    </location>
</feature>
<sequence length="403" mass="46301">MISGKKHVLNIAYLFFLKILWHDRLDHPGSVMMRENNKTIMWAYFGEPEDSPNQGYDLCCLITRPLPAKVGFETLDYLERIQGDICGPIRPPCGPFRYFMVLIDASTKWSHVCLLSSRNLAFARLLAQLIRLRAHFPANPIKAIRLDNVGEFTSQIFNDYCISIGIKVEHPVAHIHTQNGLAESLIKRLQMIARPMIMKSKLPISAWDHTILHTATLIRIRPTSYKASSHLKMVFGFPALGGGTKQLENQNEISWNELSYLDPQTKQCELKVQKIIQLQRLANQLPDTFTDLKKVTKSHVPAANAPIKINVPEGQKNKSRARQKRGRLLDSKDKNLRKKKGANHLDGHIEVNKTPEKSPEETLDMMKNPRYLKMKEISINYSMSRKLWNRDKTDVDDIFMIKR</sequence>
<dbReference type="PANTHER" id="PTHR42648">
    <property type="entry name" value="TRANSPOSASE, PUTATIVE-RELATED"/>
    <property type="match status" value="1"/>
</dbReference>
<protein>
    <recommendedName>
        <fullName evidence="2">Integrase catalytic domain-containing protein</fullName>
    </recommendedName>
</protein>
<dbReference type="PANTHER" id="PTHR42648:SF25">
    <property type="entry name" value="RNA-DIRECTED DNA POLYMERASE"/>
    <property type="match status" value="1"/>
</dbReference>
<dbReference type="GO" id="GO:0015074">
    <property type="term" value="P:DNA integration"/>
    <property type="evidence" value="ECO:0007669"/>
    <property type="project" value="InterPro"/>
</dbReference>
<evidence type="ECO:0000313" key="4">
    <source>
        <dbReference type="Proteomes" id="UP001172457"/>
    </source>
</evidence>
<comment type="caution">
    <text evidence="3">The sequence shown here is derived from an EMBL/GenBank/DDBJ whole genome shotgun (WGS) entry which is preliminary data.</text>
</comment>
<gene>
    <name evidence="3" type="ORF">OSB04_003254</name>
</gene>
<dbReference type="InterPro" id="IPR012337">
    <property type="entry name" value="RNaseH-like_sf"/>
</dbReference>
<dbReference type="SUPFAM" id="SSF53098">
    <property type="entry name" value="Ribonuclease H-like"/>
    <property type="match status" value="1"/>
</dbReference>
<dbReference type="InterPro" id="IPR036397">
    <property type="entry name" value="RNaseH_sf"/>
</dbReference>
<accession>A0AA38U1Z9</accession>
<feature type="domain" description="Integrase catalytic" evidence="2">
    <location>
        <begin position="61"/>
        <end position="240"/>
    </location>
</feature>
<dbReference type="InterPro" id="IPR039537">
    <property type="entry name" value="Retrotran_Ty1/copia-like"/>
</dbReference>
<evidence type="ECO:0000256" key="1">
    <source>
        <dbReference type="SAM" id="MobiDB-lite"/>
    </source>
</evidence>
<feature type="compositionally biased region" description="Basic and acidic residues" evidence="1">
    <location>
        <begin position="343"/>
        <end position="360"/>
    </location>
</feature>
<organism evidence="3 4">
    <name type="scientific">Centaurea solstitialis</name>
    <name type="common">yellow star-thistle</name>
    <dbReference type="NCBI Taxonomy" id="347529"/>
    <lineage>
        <taxon>Eukaryota</taxon>
        <taxon>Viridiplantae</taxon>
        <taxon>Streptophyta</taxon>
        <taxon>Embryophyta</taxon>
        <taxon>Tracheophyta</taxon>
        <taxon>Spermatophyta</taxon>
        <taxon>Magnoliopsida</taxon>
        <taxon>eudicotyledons</taxon>
        <taxon>Gunneridae</taxon>
        <taxon>Pentapetalae</taxon>
        <taxon>asterids</taxon>
        <taxon>campanulids</taxon>
        <taxon>Asterales</taxon>
        <taxon>Asteraceae</taxon>
        <taxon>Carduoideae</taxon>
        <taxon>Cardueae</taxon>
        <taxon>Centaureinae</taxon>
        <taxon>Centaurea</taxon>
    </lineage>
</organism>
<evidence type="ECO:0000259" key="2">
    <source>
        <dbReference type="PROSITE" id="PS50994"/>
    </source>
</evidence>
<dbReference type="Gene3D" id="3.30.420.10">
    <property type="entry name" value="Ribonuclease H-like superfamily/Ribonuclease H"/>
    <property type="match status" value="1"/>
</dbReference>
<reference evidence="3" key="1">
    <citation type="submission" date="2023-03" db="EMBL/GenBank/DDBJ databases">
        <title>Chromosome-scale reference genome and RAD-based genetic map of yellow starthistle (Centaurea solstitialis) reveal putative structural variation and QTLs associated with invader traits.</title>
        <authorList>
            <person name="Reatini B."/>
            <person name="Cang F.A."/>
            <person name="Jiang Q."/>
            <person name="Mckibben M.T.W."/>
            <person name="Barker M.S."/>
            <person name="Rieseberg L.H."/>
            <person name="Dlugosch K.M."/>
        </authorList>
    </citation>
    <scope>NUCLEOTIDE SEQUENCE</scope>
    <source>
        <strain evidence="3">CAN-66</strain>
        <tissue evidence="3">Leaf</tissue>
    </source>
</reference>
<dbReference type="GO" id="GO:0003676">
    <property type="term" value="F:nucleic acid binding"/>
    <property type="evidence" value="ECO:0007669"/>
    <property type="project" value="InterPro"/>
</dbReference>
<name>A0AA38U1Z9_9ASTR</name>
<evidence type="ECO:0000313" key="3">
    <source>
        <dbReference type="EMBL" id="KAJ9567288.1"/>
    </source>
</evidence>
<proteinExistence type="predicted"/>
<dbReference type="AlphaFoldDB" id="A0AA38U1Z9"/>
<dbReference type="EMBL" id="JARYMX010000001">
    <property type="protein sequence ID" value="KAJ9567288.1"/>
    <property type="molecule type" value="Genomic_DNA"/>
</dbReference>